<evidence type="ECO:0000256" key="10">
    <source>
        <dbReference type="ARBA" id="ARBA00023237"/>
    </source>
</evidence>
<dbReference type="Proteomes" id="UP000275394">
    <property type="component" value="Unassembled WGS sequence"/>
</dbReference>
<dbReference type="PANTHER" id="PTHR32552:SF81">
    <property type="entry name" value="TONB-DEPENDENT OUTER MEMBRANE RECEPTOR"/>
    <property type="match status" value="1"/>
</dbReference>
<keyword evidence="17" id="KW-1185">Reference proteome</keyword>
<keyword evidence="13" id="KW-0732">Signal</keyword>
<name>A0A3N2E0L1_9GAMM</name>
<keyword evidence="6" id="KW-0408">Iron</keyword>
<dbReference type="InterPro" id="IPR036942">
    <property type="entry name" value="Beta-barrel_TonB_sf"/>
</dbReference>
<feature type="chain" id="PRO_5018086607" evidence="13">
    <location>
        <begin position="37"/>
        <end position="863"/>
    </location>
</feature>
<evidence type="ECO:0000313" key="16">
    <source>
        <dbReference type="EMBL" id="ROS05650.1"/>
    </source>
</evidence>
<accession>A0A3N2E0L1</accession>
<evidence type="ECO:0000256" key="1">
    <source>
        <dbReference type="ARBA" id="ARBA00004571"/>
    </source>
</evidence>
<dbReference type="EMBL" id="RKHR01000003">
    <property type="protein sequence ID" value="ROS05650.1"/>
    <property type="molecule type" value="Genomic_DNA"/>
</dbReference>
<evidence type="ECO:0000256" key="9">
    <source>
        <dbReference type="ARBA" id="ARBA00023136"/>
    </source>
</evidence>
<evidence type="ECO:0000256" key="6">
    <source>
        <dbReference type="ARBA" id="ARBA00023004"/>
    </source>
</evidence>
<keyword evidence="3 11" id="KW-1134">Transmembrane beta strand</keyword>
<proteinExistence type="inferred from homology"/>
<dbReference type="Pfam" id="PF07715">
    <property type="entry name" value="Plug"/>
    <property type="match status" value="1"/>
</dbReference>
<evidence type="ECO:0000256" key="2">
    <source>
        <dbReference type="ARBA" id="ARBA00022448"/>
    </source>
</evidence>
<keyword evidence="7" id="KW-0406">Ion transport</keyword>
<dbReference type="GO" id="GO:0006826">
    <property type="term" value="P:iron ion transport"/>
    <property type="evidence" value="ECO:0007669"/>
    <property type="project" value="UniProtKB-KW"/>
</dbReference>
<evidence type="ECO:0000313" key="17">
    <source>
        <dbReference type="Proteomes" id="UP000275394"/>
    </source>
</evidence>
<evidence type="ECO:0000256" key="4">
    <source>
        <dbReference type="ARBA" id="ARBA00022496"/>
    </source>
</evidence>
<keyword evidence="8 12" id="KW-0798">TonB box</keyword>
<sequence length="863" mass="94901">MTRSICQRKLPPHLRPSTLAISIALASTLTTPVAFAEKGEGFALEEVVVTARKTEESMQEVPVTVSAFSGEALKSLGIDSVKDLEGVVPGLNMGGGGNGTKGESNPYIRGMGQRETKVTVDSAVGTYIDGIYSSRAPGALLDAADIASMQVLRGPQGTLFGKNTTGGAIVITTKKPHEEFGGHVETTLGNFGRQNVSGTLNVPLVDDKLLSRFTLAQTKNDGYMENLEDGTLLNDDDRQMAMGQLRWEVSDTLRADLLLAATKTRQKSRGQRCSFYGEELAEKGYGISAVELIYNANSSTSSQEHCEEGGGDLDTDQFRSELNNESGIFRQSIYEVDTKMVGLTFDWDLSEYSDYNLGFKSITGFRQVEQKADEDLDGSAAALIGRVQPIANQTNQYTQEFQFSGSAMDDRLRGTLGLFASLEETDDDWLQSYVSYIDNTNTIDPTKFETVLAQSDLTERETKNTAWAVFSQVSFDMTELSEITFGLRYTEEERETTYHEGNVYLPSIGNGSYCPSGGCSNYISIQNTIHPFSAAGNTPMTQWQYGYDANRNGNLEDREIGLFGESSQSRTDSAWSPSLSVKMRASDSILETLYLDEGMMFATVSKGFRSGGVVVGNTTNDSTGMKDMGQFEPENVMNYELGVKADAFDGMVRANMAMYYTDYSDIQVTTVIPDNLGIPLPAVENAGQAIIQGVEGEFTIIPHELMRLTASFAYTDADYKEYLVDFKDPVLGTVQIDRADEPMPRVAEWTGFLAADFFIYTESFGTIIPSLITRYTSEIYHGFDRESFIVQEHITSDAATFFDARLTWQLPDERTTMTLWGQNLTNVDDYLVGGVPLVGVSRTSGSVYGEPRTFGIDLSYNFE</sequence>
<keyword evidence="16" id="KW-0675">Receptor</keyword>
<dbReference type="GO" id="GO:0009279">
    <property type="term" value="C:cell outer membrane"/>
    <property type="evidence" value="ECO:0007669"/>
    <property type="project" value="UniProtKB-SubCell"/>
</dbReference>
<dbReference type="Gene3D" id="2.40.170.20">
    <property type="entry name" value="TonB-dependent receptor, beta-barrel domain"/>
    <property type="match status" value="1"/>
</dbReference>
<comment type="similarity">
    <text evidence="11 12">Belongs to the TonB-dependent receptor family.</text>
</comment>
<dbReference type="AlphaFoldDB" id="A0A3N2E0L1"/>
<evidence type="ECO:0000256" key="8">
    <source>
        <dbReference type="ARBA" id="ARBA00023077"/>
    </source>
</evidence>
<evidence type="ECO:0000259" key="15">
    <source>
        <dbReference type="Pfam" id="PF07715"/>
    </source>
</evidence>
<dbReference type="InterPro" id="IPR039426">
    <property type="entry name" value="TonB-dep_rcpt-like"/>
</dbReference>
<comment type="caution">
    <text evidence="16">The sequence shown here is derived from an EMBL/GenBank/DDBJ whole genome shotgun (WGS) entry which is preliminary data.</text>
</comment>
<feature type="signal peptide" evidence="13">
    <location>
        <begin position="1"/>
        <end position="36"/>
    </location>
</feature>
<keyword evidence="10 11" id="KW-0998">Cell outer membrane</keyword>
<dbReference type="PROSITE" id="PS52016">
    <property type="entry name" value="TONB_DEPENDENT_REC_3"/>
    <property type="match status" value="1"/>
</dbReference>
<evidence type="ECO:0000256" key="3">
    <source>
        <dbReference type="ARBA" id="ARBA00022452"/>
    </source>
</evidence>
<evidence type="ECO:0000259" key="14">
    <source>
        <dbReference type="Pfam" id="PF00593"/>
    </source>
</evidence>
<keyword evidence="5 11" id="KW-0812">Transmembrane</keyword>
<reference evidence="16 17" key="1">
    <citation type="submission" date="2018-11" db="EMBL/GenBank/DDBJ databases">
        <title>Genomic Encyclopedia of Type Strains, Phase IV (KMG-IV): sequencing the most valuable type-strain genomes for metagenomic binning, comparative biology and taxonomic classification.</title>
        <authorList>
            <person name="Goeker M."/>
        </authorList>
    </citation>
    <scope>NUCLEOTIDE SEQUENCE [LARGE SCALE GENOMIC DNA]</scope>
    <source>
        <strain evidence="16 17">DSM 100316</strain>
    </source>
</reference>
<evidence type="ECO:0000256" key="13">
    <source>
        <dbReference type="SAM" id="SignalP"/>
    </source>
</evidence>
<feature type="domain" description="TonB-dependent receptor plug" evidence="15">
    <location>
        <begin position="58"/>
        <end position="168"/>
    </location>
</feature>
<dbReference type="SUPFAM" id="SSF56935">
    <property type="entry name" value="Porins"/>
    <property type="match status" value="1"/>
</dbReference>
<dbReference type="PANTHER" id="PTHR32552">
    <property type="entry name" value="FERRICHROME IRON RECEPTOR-RELATED"/>
    <property type="match status" value="1"/>
</dbReference>
<dbReference type="InterPro" id="IPR012910">
    <property type="entry name" value="Plug_dom"/>
</dbReference>
<gene>
    <name evidence="16" type="ORF">EDC56_1196</name>
</gene>
<comment type="subcellular location">
    <subcellularLocation>
        <location evidence="1 11">Cell outer membrane</location>
        <topology evidence="1 11">Multi-pass membrane protein</topology>
    </subcellularLocation>
</comment>
<feature type="domain" description="TonB-dependent receptor-like beta-barrel" evidence="14">
    <location>
        <begin position="318"/>
        <end position="824"/>
    </location>
</feature>
<evidence type="ECO:0000256" key="11">
    <source>
        <dbReference type="PROSITE-ProRule" id="PRU01360"/>
    </source>
</evidence>
<dbReference type="Pfam" id="PF00593">
    <property type="entry name" value="TonB_dep_Rec_b-barrel"/>
    <property type="match status" value="1"/>
</dbReference>
<evidence type="ECO:0000256" key="7">
    <source>
        <dbReference type="ARBA" id="ARBA00023065"/>
    </source>
</evidence>
<evidence type="ECO:0000256" key="12">
    <source>
        <dbReference type="RuleBase" id="RU003357"/>
    </source>
</evidence>
<dbReference type="OrthoDB" id="7051185at2"/>
<keyword evidence="9 11" id="KW-0472">Membrane</keyword>
<dbReference type="RefSeq" id="WP_123711545.1">
    <property type="nucleotide sequence ID" value="NZ_RKHR01000003.1"/>
</dbReference>
<dbReference type="InterPro" id="IPR000531">
    <property type="entry name" value="Beta-barrel_TonB"/>
</dbReference>
<protein>
    <submittedName>
        <fullName evidence="16">Outer membrane receptor protein involved in Fe transport</fullName>
    </submittedName>
</protein>
<organism evidence="16 17">
    <name type="scientific">Sinobacterium caligoides</name>
    <dbReference type="NCBI Taxonomy" id="933926"/>
    <lineage>
        <taxon>Bacteria</taxon>
        <taxon>Pseudomonadati</taxon>
        <taxon>Pseudomonadota</taxon>
        <taxon>Gammaproteobacteria</taxon>
        <taxon>Cellvibrionales</taxon>
        <taxon>Spongiibacteraceae</taxon>
        <taxon>Sinobacterium</taxon>
    </lineage>
</organism>
<keyword evidence="2 11" id="KW-0813">Transport</keyword>
<evidence type="ECO:0000256" key="5">
    <source>
        <dbReference type="ARBA" id="ARBA00022692"/>
    </source>
</evidence>
<keyword evidence="4" id="KW-0410">Iron transport</keyword>